<reference evidence="1 2" key="1">
    <citation type="journal article" date="2020" name="Genome Biol. Evol.">
        <title>Rhizobium dioscoreae sp. nov., a plant growth-promoting bacterium isolated from yam (Dioscorea species).</title>
        <authorList>
            <person name="Ouyabe M."/>
            <person name="Tanaka N."/>
            <person name="Shiwa Y."/>
            <person name="Fujita N."/>
            <person name="Kikuno H."/>
            <person name="Babil P."/>
            <person name="Shiwachi H."/>
        </authorList>
    </citation>
    <scope>NUCLEOTIDE SEQUENCE [LARGE SCALE GENOMIC DNA]</scope>
    <source>
        <strain evidence="1 2">S-93</strain>
    </source>
</reference>
<accession>A0ABQ0Z9U3</accession>
<keyword evidence="2" id="KW-1185">Reference proteome</keyword>
<organism evidence="1 2">
    <name type="scientific">Rhizobium dioscoreae</name>
    <dbReference type="NCBI Taxonomy" id="2653122"/>
    <lineage>
        <taxon>Bacteria</taxon>
        <taxon>Pseudomonadati</taxon>
        <taxon>Pseudomonadota</taxon>
        <taxon>Alphaproteobacteria</taxon>
        <taxon>Hyphomicrobiales</taxon>
        <taxon>Rhizobiaceae</taxon>
        <taxon>Rhizobium/Agrobacterium group</taxon>
        <taxon>Rhizobium</taxon>
    </lineage>
</organism>
<sequence>MRICIYKSERAPELTLLLREGLPLPHDTKIDKWTKIKVVTDREMRSDLLIEIGGAGYALVRLGATKRH</sequence>
<dbReference type="EMBL" id="BLAJ01000006">
    <property type="protein sequence ID" value="GES52148.1"/>
    <property type="molecule type" value="Genomic_DNA"/>
</dbReference>
<proteinExistence type="predicted"/>
<evidence type="ECO:0000313" key="2">
    <source>
        <dbReference type="Proteomes" id="UP000390335"/>
    </source>
</evidence>
<gene>
    <name evidence="1" type="ORF">RsS93_47620</name>
</gene>
<comment type="caution">
    <text evidence="1">The sequence shown here is derived from an EMBL/GenBank/DDBJ whole genome shotgun (WGS) entry which is preliminary data.</text>
</comment>
<dbReference type="Proteomes" id="UP000390335">
    <property type="component" value="Unassembled WGS sequence"/>
</dbReference>
<evidence type="ECO:0000313" key="1">
    <source>
        <dbReference type="EMBL" id="GES52148.1"/>
    </source>
</evidence>
<protein>
    <submittedName>
        <fullName evidence="1">Uncharacterized protein</fullName>
    </submittedName>
</protein>
<name>A0ABQ0Z9U3_9HYPH</name>